<dbReference type="Proteomes" id="UP001242811">
    <property type="component" value="Unassembled WGS sequence"/>
</dbReference>
<evidence type="ECO:0000313" key="1">
    <source>
        <dbReference type="EMBL" id="MDQ0492560.1"/>
    </source>
</evidence>
<gene>
    <name evidence="1" type="ORF">QOZ95_000709</name>
</gene>
<protein>
    <recommendedName>
        <fullName evidence="3">Secreted protein</fullName>
    </recommendedName>
</protein>
<evidence type="ECO:0008006" key="3">
    <source>
        <dbReference type="Google" id="ProtNLM"/>
    </source>
</evidence>
<comment type="caution">
    <text evidence="1">The sequence shown here is derived from an EMBL/GenBank/DDBJ whole genome shotgun (WGS) entry which is preliminary data.</text>
</comment>
<keyword evidence="2" id="KW-1185">Reference proteome</keyword>
<reference evidence="1 2" key="1">
    <citation type="submission" date="2023-07" db="EMBL/GenBank/DDBJ databases">
        <title>Genomic Encyclopedia of Type Strains, Phase IV (KMG-IV): sequencing the most valuable type-strain genomes for metagenomic binning, comparative biology and taxonomic classification.</title>
        <authorList>
            <person name="Goeker M."/>
        </authorList>
    </citation>
    <scope>NUCLEOTIDE SEQUENCE [LARGE SCALE GENOMIC DNA]</scope>
    <source>
        <strain evidence="1 2">DSM 14914</strain>
    </source>
</reference>
<sequence length="117" mass="13210">MIHVLMLLSITVSKNHTALIISTAMTYGKRRFCHAASDQKAKKSACCIEQNGFLQNHNYFFRALFHLYLAGVKKIKALGTRAHSSSMPNHGPLPKKSAIIGFVPPDLSWRIYFVRFC</sequence>
<dbReference type="RefSeq" id="WP_152379689.1">
    <property type="nucleotide sequence ID" value="NZ_CP045298.1"/>
</dbReference>
<dbReference type="EMBL" id="JAUSWA010000003">
    <property type="protein sequence ID" value="MDQ0492560.1"/>
    <property type="molecule type" value="Genomic_DNA"/>
</dbReference>
<evidence type="ECO:0000313" key="2">
    <source>
        <dbReference type="Proteomes" id="UP001242811"/>
    </source>
</evidence>
<organism evidence="1 2">
    <name type="scientific">Paenibacillus brasilensis</name>
    <dbReference type="NCBI Taxonomy" id="128574"/>
    <lineage>
        <taxon>Bacteria</taxon>
        <taxon>Bacillati</taxon>
        <taxon>Bacillota</taxon>
        <taxon>Bacilli</taxon>
        <taxon>Bacillales</taxon>
        <taxon>Paenibacillaceae</taxon>
        <taxon>Paenibacillus</taxon>
    </lineage>
</organism>
<accession>A0ABU0KT01</accession>
<proteinExistence type="predicted"/>
<name>A0ABU0KT01_9BACL</name>